<name>A0ABW9J5H1_9SPHI</name>
<evidence type="ECO:0000313" key="1">
    <source>
        <dbReference type="EMBL" id="MFN0254517.1"/>
    </source>
</evidence>
<dbReference type="Proteomes" id="UP001517247">
    <property type="component" value="Unassembled WGS sequence"/>
</dbReference>
<protein>
    <submittedName>
        <fullName evidence="1">Uncharacterized protein</fullName>
    </submittedName>
</protein>
<dbReference type="EMBL" id="SSHJ02000001">
    <property type="protein sequence ID" value="MFN0254517.1"/>
    <property type="molecule type" value="Genomic_DNA"/>
</dbReference>
<reference evidence="1 2" key="1">
    <citation type="submission" date="2024-12" db="EMBL/GenBank/DDBJ databases">
        <authorList>
            <person name="Hu S."/>
        </authorList>
    </citation>
    <scope>NUCLEOTIDE SEQUENCE [LARGE SCALE GENOMIC DNA]</scope>
    <source>
        <strain evidence="1 2">THG-T11</strain>
    </source>
</reference>
<sequence length="142" mass="15045">MIQFGAKTADESAPFGDDSSPLSNMIAVYADTGEIGEPVIIGYLNEMQLAKPGEKRLYSLKSDGSLSFYAWLHNDGTMELGGKVDNLVRYIPLSTGLAKHNTELSAELAKISLAIGSLGGSYTPGAVTMDVSGSKINEIKTL</sequence>
<accession>A0ABW9J5H1</accession>
<proteinExistence type="predicted"/>
<comment type="caution">
    <text evidence="1">The sequence shown here is derived from an EMBL/GenBank/DDBJ whole genome shotgun (WGS) entry which is preliminary data.</text>
</comment>
<dbReference type="RefSeq" id="WP_211659810.1">
    <property type="nucleotide sequence ID" value="NZ_SSHJ02000001.1"/>
</dbReference>
<organism evidence="1 2">
    <name type="scientific">Pedobacter ureilyticus</name>
    <dbReference type="NCBI Taxonomy" id="1393051"/>
    <lineage>
        <taxon>Bacteria</taxon>
        <taxon>Pseudomonadati</taxon>
        <taxon>Bacteroidota</taxon>
        <taxon>Sphingobacteriia</taxon>
        <taxon>Sphingobacteriales</taxon>
        <taxon>Sphingobacteriaceae</taxon>
        <taxon>Pedobacter</taxon>
    </lineage>
</organism>
<evidence type="ECO:0000313" key="2">
    <source>
        <dbReference type="Proteomes" id="UP001517247"/>
    </source>
</evidence>
<keyword evidence="2" id="KW-1185">Reference proteome</keyword>
<gene>
    <name evidence="1" type="ORF">E6A44_002985</name>
</gene>